<dbReference type="Proteomes" id="UP000176997">
    <property type="component" value="Unassembled WGS sequence"/>
</dbReference>
<dbReference type="AlphaFoldDB" id="A0A1G2S4T2"/>
<reference evidence="1 2" key="1">
    <citation type="journal article" date="2016" name="Nat. Commun.">
        <title>Thousands of microbial genomes shed light on interconnected biogeochemical processes in an aquifer system.</title>
        <authorList>
            <person name="Anantharaman K."/>
            <person name="Brown C.T."/>
            <person name="Hug L.A."/>
            <person name="Sharon I."/>
            <person name="Castelle C.J."/>
            <person name="Probst A.J."/>
            <person name="Thomas B.C."/>
            <person name="Singh A."/>
            <person name="Wilkins M.J."/>
            <person name="Karaoz U."/>
            <person name="Brodie E.L."/>
            <person name="Williams K.H."/>
            <person name="Hubbard S.S."/>
            <person name="Banfield J.F."/>
        </authorList>
    </citation>
    <scope>NUCLEOTIDE SEQUENCE [LARGE SCALE GENOMIC DNA]</scope>
</reference>
<dbReference type="EMBL" id="MHUS01000036">
    <property type="protein sequence ID" value="OHA80100.1"/>
    <property type="molecule type" value="Genomic_DNA"/>
</dbReference>
<organism evidence="1 2">
    <name type="scientific">Candidatus Yonathbacteria bacterium RIFCSPHIGHO2_01_FULL_51_10</name>
    <dbReference type="NCBI Taxonomy" id="1802723"/>
    <lineage>
        <taxon>Bacteria</taxon>
        <taxon>Candidatus Yonathiibacteriota</taxon>
    </lineage>
</organism>
<gene>
    <name evidence="1" type="ORF">A2675_01180</name>
</gene>
<accession>A0A1G2S4T2</accession>
<protein>
    <submittedName>
        <fullName evidence="1">Uncharacterized protein</fullName>
    </submittedName>
</protein>
<name>A0A1G2S4T2_9BACT</name>
<proteinExistence type="predicted"/>
<evidence type="ECO:0000313" key="1">
    <source>
        <dbReference type="EMBL" id="OHA80100.1"/>
    </source>
</evidence>
<comment type="caution">
    <text evidence="1">The sequence shown here is derived from an EMBL/GenBank/DDBJ whole genome shotgun (WGS) entry which is preliminary data.</text>
</comment>
<evidence type="ECO:0000313" key="2">
    <source>
        <dbReference type="Proteomes" id="UP000176997"/>
    </source>
</evidence>
<dbReference type="STRING" id="1802723.A2675_01180"/>
<sequence>MWMFLVWFVPQASAEGTFCRSETGTVVVFGNGIMNTKDDADSSKEVIERNLRSTLTPDEFSKLEFDLAYNESYDLMADLYESLKQRLGQDNVVVSFWRWLGGGDEVPDAVREELLKMATRFDFSTMVGDEDLANHIALYRTSILSGKKVIAVSHSQGNFFANAA</sequence>